<dbReference type="GO" id="GO:0042953">
    <property type="term" value="P:lipoprotein transport"/>
    <property type="evidence" value="ECO:0007669"/>
    <property type="project" value="InterPro"/>
</dbReference>
<feature type="transmembrane region" description="Helical" evidence="8">
    <location>
        <begin position="368"/>
        <end position="394"/>
    </location>
</feature>
<dbReference type="Pfam" id="PF02687">
    <property type="entry name" value="FtsX"/>
    <property type="match status" value="1"/>
</dbReference>
<dbReference type="AlphaFoldDB" id="A0A0S2K178"/>
<reference evidence="11 12" key="1">
    <citation type="submission" date="2015-11" db="EMBL/GenBank/DDBJ databases">
        <authorList>
            <person name="Zhang Y."/>
            <person name="Guo Z."/>
        </authorList>
    </citation>
    <scope>NUCLEOTIDE SEQUENCE [LARGE SCALE GENOMIC DNA]</scope>
    <source>
        <strain evidence="11 12">KCTC 12086</strain>
    </source>
</reference>
<dbReference type="InterPro" id="IPR025857">
    <property type="entry name" value="MacB_PCD"/>
</dbReference>
<protein>
    <submittedName>
        <fullName evidence="11">Lipoprotein releasing system transmembrane protein</fullName>
    </submittedName>
</protein>
<dbReference type="Proteomes" id="UP000061457">
    <property type="component" value="Chromosome I"/>
</dbReference>
<evidence type="ECO:0000256" key="1">
    <source>
        <dbReference type="ARBA" id="ARBA00004651"/>
    </source>
</evidence>
<dbReference type="KEGG" id="pphe:PP2015_1481"/>
<dbReference type="InterPro" id="IPR011925">
    <property type="entry name" value="LolCE_TM"/>
</dbReference>
<dbReference type="PANTHER" id="PTHR30489">
    <property type="entry name" value="LIPOPROTEIN-RELEASING SYSTEM TRANSMEMBRANE PROTEIN LOLE"/>
    <property type="match status" value="1"/>
</dbReference>
<evidence type="ECO:0000256" key="8">
    <source>
        <dbReference type="SAM" id="Phobius"/>
    </source>
</evidence>
<feature type="transmembrane region" description="Helical" evidence="8">
    <location>
        <begin position="262"/>
        <end position="283"/>
    </location>
</feature>
<keyword evidence="5 8" id="KW-0812">Transmembrane</keyword>
<keyword evidence="6 8" id="KW-1133">Transmembrane helix</keyword>
<evidence type="ECO:0000259" key="10">
    <source>
        <dbReference type="Pfam" id="PF12704"/>
    </source>
</evidence>
<dbReference type="InterPro" id="IPR003838">
    <property type="entry name" value="ABC3_permease_C"/>
</dbReference>
<keyword evidence="7 8" id="KW-0472">Membrane</keyword>
<proteinExistence type="inferred from homology"/>
<evidence type="ECO:0000313" key="12">
    <source>
        <dbReference type="Proteomes" id="UP000061457"/>
    </source>
</evidence>
<feature type="transmembrane region" description="Helical" evidence="8">
    <location>
        <begin position="21"/>
        <end position="44"/>
    </location>
</feature>
<name>A0A0S2K178_9GAMM</name>
<dbReference type="RefSeq" id="WP_058029675.1">
    <property type="nucleotide sequence ID" value="NZ_CP013187.1"/>
</dbReference>
<comment type="similarity">
    <text evidence="2">Belongs to the ABC-4 integral membrane protein family. LolC/E subfamily.</text>
</comment>
<evidence type="ECO:0000259" key="9">
    <source>
        <dbReference type="Pfam" id="PF02687"/>
    </source>
</evidence>
<dbReference type="STRING" id="161398.PP2015_1481"/>
<feature type="domain" description="ABC3 transporter permease C-terminal" evidence="9">
    <location>
        <begin position="269"/>
        <end position="401"/>
    </location>
</feature>
<dbReference type="InterPro" id="IPR051447">
    <property type="entry name" value="Lipoprotein-release_system"/>
</dbReference>
<evidence type="ECO:0000256" key="3">
    <source>
        <dbReference type="ARBA" id="ARBA00022448"/>
    </source>
</evidence>
<sequence length="408" mass="44220">MLSLFLSKRFSQTRQAGFASLLNKASTIGVLLGVSVLIVALSVINGFEEQLEKRLLSVVSHVTYDAPYEPISEWHSKVKILENQQGVLSAAPEINVTGMVQFKGKLKAAQIKGIDTASHENVSGVGEFIKQLNLNDLGQNEVILGAQIAKHLNLSIGDKFTLLIANKNAKTVLSAPKRINVTLAGLVNMGGPVDQSLALISLRSIQTALDLESDQVTSLRVKVTDVFEAHNIAMSAGRSLPDLVYVNSWFRTQGSLYQDIQMVRTIVFLVVVLIIAVASFNIVSSMVMEVKDKQSDIAILKTMGAKDSTIFSTFAFKGVVNALLGSLVGSAFGVVISLYLPEIFVWFYDDSDKNPLSGVYFVEFLPSKLIWTDIAITLSVTLVLALLASIYPAWQATKTDPAKVLGNG</sequence>
<evidence type="ECO:0000256" key="4">
    <source>
        <dbReference type="ARBA" id="ARBA00022475"/>
    </source>
</evidence>
<gene>
    <name evidence="11" type="ORF">PP2015_1481</name>
</gene>
<evidence type="ECO:0000256" key="6">
    <source>
        <dbReference type="ARBA" id="ARBA00022989"/>
    </source>
</evidence>
<dbReference type="OrthoDB" id="5293449at2"/>
<keyword evidence="3" id="KW-0813">Transport</keyword>
<dbReference type="PATRIC" id="fig|161398.10.peg.1505"/>
<dbReference type="Pfam" id="PF12704">
    <property type="entry name" value="MacB_PCD"/>
    <property type="match status" value="1"/>
</dbReference>
<keyword evidence="4" id="KW-1003">Cell membrane</keyword>
<dbReference type="GO" id="GO:0044874">
    <property type="term" value="P:lipoprotein localization to outer membrane"/>
    <property type="evidence" value="ECO:0007669"/>
    <property type="project" value="TreeGrafter"/>
</dbReference>
<evidence type="ECO:0000256" key="7">
    <source>
        <dbReference type="ARBA" id="ARBA00023136"/>
    </source>
</evidence>
<dbReference type="NCBIfam" id="TIGR02212">
    <property type="entry name" value="lolCE"/>
    <property type="match status" value="1"/>
</dbReference>
<evidence type="ECO:0000256" key="2">
    <source>
        <dbReference type="ARBA" id="ARBA00005236"/>
    </source>
</evidence>
<organism evidence="11 12">
    <name type="scientific">Pseudoalteromonas phenolica</name>
    <dbReference type="NCBI Taxonomy" id="161398"/>
    <lineage>
        <taxon>Bacteria</taxon>
        <taxon>Pseudomonadati</taxon>
        <taxon>Pseudomonadota</taxon>
        <taxon>Gammaproteobacteria</taxon>
        <taxon>Alteromonadales</taxon>
        <taxon>Pseudoalteromonadaceae</taxon>
        <taxon>Pseudoalteromonas</taxon>
    </lineage>
</organism>
<dbReference type="EMBL" id="CP013187">
    <property type="protein sequence ID" value="ALO41985.1"/>
    <property type="molecule type" value="Genomic_DNA"/>
</dbReference>
<comment type="subcellular location">
    <subcellularLocation>
        <location evidence="1">Cell membrane</location>
        <topology evidence="1">Multi-pass membrane protein</topology>
    </subcellularLocation>
</comment>
<feature type="domain" description="MacB-like periplasmic core" evidence="10">
    <location>
        <begin position="27"/>
        <end position="225"/>
    </location>
</feature>
<evidence type="ECO:0000313" key="11">
    <source>
        <dbReference type="EMBL" id="ALO41985.1"/>
    </source>
</evidence>
<evidence type="ECO:0000256" key="5">
    <source>
        <dbReference type="ARBA" id="ARBA00022692"/>
    </source>
</evidence>
<keyword evidence="11" id="KW-0449">Lipoprotein</keyword>
<dbReference type="PANTHER" id="PTHR30489:SF0">
    <property type="entry name" value="LIPOPROTEIN-RELEASING SYSTEM TRANSMEMBRANE PROTEIN LOLE"/>
    <property type="match status" value="1"/>
</dbReference>
<keyword evidence="12" id="KW-1185">Reference proteome</keyword>
<dbReference type="GO" id="GO:0098797">
    <property type="term" value="C:plasma membrane protein complex"/>
    <property type="evidence" value="ECO:0007669"/>
    <property type="project" value="TreeGrafter"/>
</dbReference>
<accession>A0A0S2K178</accession>
<feature type="transmembrane region" description="Helical" evidence="8">
    <location>
        <begin position="322"/>
        <end position="348"/>
    </location>
</feature>